<name>A0A9D1NIF3_9FIRM</name>
<accession>A0A9D1NIF3</accession>
<reference evidence="2" key="1">
    <citation type="submission" date="2020-10" db="EMBL/GenBank/DDBJ databases">
        <authorList>
            <person name="Gilroy R."/>
        </authorList>
    </citation>
    <scope>NUCLEOTIDE SEQUENCE</scope>
    <source>
        <strain evidence="2">4920</strain>
    </source>
</reference>
<sequence>MKKLLCFVSIICLFVCLAGCGAANTDPSPSPTASATATATPTPTIVPSPEGEVHIDSAIVGQWVPVGVDTQGYILFQEDGTMVRFELQQNAAPSIQERRYELLSENTFRIIGENGVATSPFEFEIVNDGNTLNIYDPTSSVRIASEFQRIE</sequence>
<dbReference type="Proteomes" id="UP000886743">
    <property type="component" value="Unassembled WGS sequence"/>
</dbReference>
<keyword evidence="1" id="KW-0732">Signal</keyword>
<reference evidence="2" key="2">
    <citation type="journal article" date="2021" name="PeerJ">
        <title>Extensive microbial diversity within the chicken gut microbiome revealed by metagenomics and culture.</title>
        <authorList>
            <person name="Gilroy R."/>
            <person name="Ravi A."/>
            <person name="Getino M."/>
            <person name="Pursley I."/>
            <person name="Horton D.L."/>
            <person name="Alikhan N.F."/>
            <person name="Baker D."/>
            <person name="Gharbi K."/>
            <person name="Hall N."/>
            <person name="Watson M."/>
            <person name="Adriaenssens E.M."/>
            <person name="Foster-Nyarko E."/>
            <person name="Jarju S."/>
            <person name="Secka A."/>
            <person name="Antonio M."/>
            <person name="Oren A."/>
            <person name="Chaudhuri R.R."/>
            <person name="La Ragione R."/>
            <person name="Hildebrand F."/>
            <person name="Pallen M.J."/>
        </authorList>
    </citation>
    <scope>NUCLEOTIDE SEQUENCE</scope>
    <source>
        <strain evidence="2">4920</strain>
    </source>
</reference>
<proteinExistence type="predicted"/>
<comment type="caution">
    <text evidence="2">The sequence shown here is derived from an EMBL/GenBank/DDBJ whole genome shotgun (WGS) entry which is preliminary data.</text>
</comment>
<protein>
    <recommendedName>
        <fullName evidence="4">DUF5640 domain-containing protein</fullName>
    </recommendedName>
</protein>
<evidence type="ECO:0000256" key="1">
    <source>
        <dbReference type="SAM" id="SignalP"/>
    </source>
</evidence>
<organism evidence="2 3">
    <name type="scientific">Candidatus Aphodoplasma excrementigallinarum</name>
    <dbReference type="NCBI Taxonomy" id="2840673"/>
    <lineage>
        <taxon>Bacteria</taxon>
        <taxon>Bacillati</taxon>
        <taxon>Bacillota</taxon>
        <taxon>Clostridia</taxon>
        <taxon>Eubacteriales</taxon>
        <taxon>Candidatus Aphodoplasma</taxon>
    </lineage>
</organism>
<evidence type="ECO:0008006" key="4">
    <source>
        <dbReference type="Google" id="ProtNLM"/>
    </source>
</evidence>
<feature type="signal peptide" evidence="1">
    <location>
        <begin position="1"/>
        <end position="18"/>
    </location>
</feature>
<evidence type="ECO:0000313" key="3">
    <source>
        <dbReference type="Proteomes" id="UP000886743"/>
    </source>
</evidence>
<feature type="chain" id="PRO_5038803112" description="DUF5640 domain-containing protein" evidence="1">
    <location>
        <begin position="19"/>
        <end position="151"/>
    </location>
</feature>
<evidence type="ECO:0000313" key="2">
    <source>
        <dbReference type="EMBL" id="HIV03456.1"/>
    </source>
</evidence>
<dbReference type="AlphaFoldDB" id="A0A9D1NIF3"/>
<dbReference type="EMBL" id="DVOF01000234">
    <property type="protein sequence ID" value="HIV03456.1"/>
    <property type="molecule type" value="Genomic_DNA"/>
</dbReference>
<gene>
    <name evidence="2" type="ORF">IAC74_07760</name>
</gene>